<dbReference type="PANTHER" id="PTHR24006">
    <property type="entry name" value="UBIQUITIN CARBOXYL-TERMINAL HYDROLASE"/>
    <property type="match status" value="1"/>
</dbReference>
<proteinExistence type="predicted"/>
<dbReference type="Gene3D" id="3.90.70.10">
    <property type="entry name" value="Cysteine proteinases"/>
    <property type="match status" value="1"/>
</dbReference>
<feature type="domain" description="USP" evidence="2">
    <location>
        <begin position="1"/>
        <end position="291"/>
    </location>
</feature>
<reference evidence="3 4" key="1">
    <citation type="submission" date="2022-05" db="EMBL/GenBank/DDBJ databases">
        <authorList>
            <consortium name="Genoscope - CEA"/>
            <person name="William W."/>
        </authorList>
    </citation>
    <scope>NUCLEOTIDE SEQUENCE [LARGE SCALE GENOMIC DNA]</scope>
</reference>
<dbReference type="PROSITE" id="PS50235">
    <property type="entry name" value="USP_3"/>
    <property type="match status" value="1"/>
</dbReference>
<dbReference type="InterPro" id="IPR028889">
    <property type="entry name" value="USP"/>
</dbReference>
<keyword evidence="4" id="KW-1185">Reference proteome</keyword>
<dbReference type="SUPFAM" id="SSF54001">
    <property type="entry name" value="Cysteine proteinases"/>
    <property type="match status" value="1"/>
</dbReference>
<dbReference type="InterPro" id="IPR001394">
    <property type="entry name" value="Peptidase_C19_UCH"/>
</dbReference>
<dbReference type="InterPro" id="IPR050164">
    <property type="entry name" value="Peptidase_C19"/>
</dbReference>
<dbReference type="InterPro" id="IPR038765">
    <property type="entry name" value="Papain-like_cys_pep_sf"/>
</dbReference>
<dbReference type="Pfam" id="PF00443">
    <property type="entry name" value="UCH"/>
    <property type="match status" value="1"/>
</dbReference>
<feature type="non-terminal residue" evidence="3">
    <location>
        <position position="345"/>
    </location>
</feature>
<accession>A0ABN8R5U0</accession>
<feature type="compositionally biased region" description="Basic and acidic residues" evidence="1">
    <location>
        <begin position="298"/>
        <end position="307"/>
    </location>
</feature>
<organism evidence="3 4">
    <name type="scientific">Porites lobata</name>
    <dbReference type="NCBI Taxonomy" id="104759"/>
    <lineage>
        <taxon>Eukaryota</taxon>
        <taxon>Metazoa</taxon>
        <taxon>Cnidaria</taxon>
        <taxon>Anthozoa</taxon>
        <taxon>Hexacorallia</taxon>
        <taxon>Scleractinia</taxon>
        <taxon>Fungiina</taxon>
        <taxon>Poritidae</taxon>
        <taxon>Porites</taxon>
    </lineage>
</organism>
<gene>
    <name evidence="3" type="ORF">PLOB_00015409</name>
</gene>
<evidence type="ECO:0000259" key="2">
    <source>
        <dbReference type="PROSITE" id="PS50235"/>
    </source>
</evidence>
<feature type="region of interest" description="Disordered" evidence="1">
    <location>
        <begin position="298"/>
        <end position="329"/>
    </location>
</feature>
<sequence>METANKSREDEESKIEVSTEKWSKRSLDSQNGGTTGGSTATPSQDANITDLCRVLNKSQSAKTLDPTIYLDQFHRRHPLMGAGQQHDAHEFLVELLNDITFMDGNNQASPLTALIENTRACSQCDKVTGKFEKWDSYVCSVPVDALQKLMDCILHIGVKGKEESYAYIYCDYCRENSLHQIWSTFVDQPRVLIIHMRRFDNEGNKNSKIRHRIVKMDISAICSDSSGPVQYSLTSAILHKGSSTRAGHYTSIVKINDRWYVFDDEKVSTASTWHVKSELKRYGYVLFFKCRNVSDQKESKGIDRQMQDGESAVPNKSTPPGRDNLEHKENGINYLDEFMKQEVSL</sequence>
<feature type="compositionally biased region" description="Basic and acidic residues" evidence="1">
    <location>
        <begin position="1"/>
        <end position="27"/>
    </location>
</feature>
<comment type="caution">
    <text evidence="3">The sequence shown here is derived from an EMBL/GenBank/DDBJ whole genome shotgun (WGS) entry which is preliminary data.</text>
</comment>
<protein>
    <recommendedName>
        <fullName evidence="2">USP domain-containing protein</fullName>
    </recommendedName>
</protein>
<name>A0ABN8R5U0_9CNID</name>
<evidence type="ECO:0000256" key="1">
    <source>
        <dbReference type="SAM" id="MobiDB-lite"/>
    </source>
</evidence>
<dbReference type="CDD" id="cd02257">
    <property type="entry name" value="Peptidase_C19"/>
    <property type="match status" value="1"/>
</dbReference>
<evidence type="ECO:0000313" key="4">
    <source>
        <dbReference type="Proteomes" id="UP001159405"/>
    </source>
</evidence>
<dbReference type="Proteomes" id="UP001159405">
    <property type="component" value="Unassembled WGS sequence"/>
</dbReference>
<dbReference type="EMBL" id="CALNXK010000193">
    <property type="protein sequence ID" value="CAH3174753.1"/>
    <property type="molecule type" value="Genomic_DNA"/>
</dbReference>
<feature type="region of interest" description="Disordered" evidence="1">
    <location>
        <begin position="1"/>
        <end position="44"/>
    </location>
</feature>
<evidence type="ECO:0000313" key="3">
    <source>
        <dbReference type="EMBL" id="CAH3174753.1"/>
    </source>
</evidence>